<keyword evidence="3" id="KW-1185">Reference proteome</keyword>
<sequence>MISSLFLVFFSFSVIGKEFLVFTAQSTNITPSGKFRAGVAIVSSLTHTPINSPFRTSCIPPLPSLLRSRFEGGRFSDFNLQVSSCQLAASIQGCSRFPARNSLARGVTVRLIELIY</sequence>
<dbReference type="AlphaFoldDB" id="A0AAN6YQ40"/>
<feature type="chain" id="PRO_5042986711" description="Secreted protein" evidence="1">
    <location>
        <begin position="17"/>
        <end position="116"/>
    </location>
</feature>
<reference evidence="2" key="2">
    <citation type="submission" date="2023-05" db="EMBL/GenBank/DDBJ databases">
        <authorList>
            <consortium name="Lawrence Berkeley National Laboratory"/>
            <person name="Steindorff A."/>
            <person name="Hensen N."/>
            <person name="Bonometti L."/>
            <person name="Westerberg I."/>
            <person name="Brannstrom I.O."/>
            <person name="Guillou S."/>
            <person name="Cros-Aarteil S."/>
            <person name="Calhoun S."/>
            <person name="Haridas S."/>
            <person name="Kuo A."/>
            <person name="Mondo S."/>
            <person name="Pangilinan J."/>
            <person name="Riley R."/>
            <person name="Labutti K."/>
            <person name="Andreopoulos B."/>
            <person name="Lipzen A."/>
            <person name="Chen C."/>
            <person name="Yanf M."/>
            <person name="Daum C."/>
            <person name="Ng V."/>
            <person name="Clum A."/>
            <person name="Ohm R."/>
            <person name="Martin F."/>
            <person name="Silar P."/>
            <person name="Natvig D."/>
            <person name="Lalanne C."/>
            <person name="Gautier V."/>
            <person name="Ament-Velasquez S.L."/>
            <person name="Kruys A."/>
            <person name="Hutchinson M.I."/>
            <person name="Powell A.J."/>
            <person name="Barry K."/>
            <person name="Miller A.N."/>
            <person name="Grigoriev I.V."/>
            <person name="Debuchy R."/>
            <person name="Gladieux P."/>
            <person name="Thoren M.H."/>
            <person name="Johannesson H."/>
        </authorList>
    </citation>
    <scope>NUCLEOTIDE SEQUENCE</scope>
    <source>
        <strain evidence="2">CBS 990.96</strain>
    </source>
</reference>
<evidence type="ECO:0008006" key="4">
    <source>
        <dbReference type="Google" id="ProtNLM"/>
    </source>
</evidence>
<organism evidence="2 3">
    <name type="scientific">Podospora fimiseda</name>
    <dbReference type="NCBI Taxonomy" id="252190"/>
    <lineage>
        <taxon>Eukaryota</taxon>
        <taxon>Fungi</taxon>
        <taxon>Dikarya</taxon>
        <taxon>Ascomycota</taxon>
        <taxon>Pezizomycotina</taxon>
        <taxon>Sordariomycetes</taxon>
        <taxon>Sordariomycetidae</taxon>
        <taxon>Sordariales</taxon>
        <taxon>Podosporaceae</taxon>
        <taxon>Podospora</taxon>
    </lineage>
</organism>
<reference evidence="2" key="1">
    <citation type="journal article" date="2023" name="Mol. Phylogenet. Evol.">
        <title>Genome-scale phylogeny and comparative genomics of the fungal order Sordariales.</title>
        <authorList>
            <person name="Hensen N."/>
            <person name="Bonometti L."/>
            <person name="Westerberg I."/>
            <person name="Brannstrom I.O."/>
            <person name="Guillou S."/>
            <person name="Cros-Aarteil S."/>
            <person name="Calhoun S."/>
            <person name="Haridas S."/>
            <person name="Kuo A."/>
            <person name="Mondo S."/>
            <person name="Pangilinan J."/>
            <person name="Riley R."/>
            <person name="LaButti K."/>
            <person name="Andreopoulos B."/>
            <person name="Lipzen A."/>
            <person name="Chen C."/>
            <person name="Yan M."/>
            <person name="Daum C."/>
            <person name="Ng V."/>
            <person name="Clum A."/>
            <person name="Steindorff A."/>
            <person name="Ohm R.A."/>
            <person name="Martin F."/>
            <person name="Silar P."/>
            <person name="Natvig D.O."/>
            <person name="Lalanne C."/>
            <person name="Gautier V."/>
            <person name="Ament-Velasquez S.L."/>
            <person name="Kruys A."/>
            <person name="Hutchinson M.I."/>
            <person name="Powell A.J."/>
            <person name="Barry K."/>
            <person name="Miller A.N."/>
            <person name="Grigoriev I.V."/>
            <person name="Debuchy R."/>
            <person name="Gladieux P."/>
            <person name="Hiltunen Thoren M."/>
            <person name="Johannesson H."/>
        </authorList>
    </citation>
    <scope>NUCLEOTIDE SEQUENCE</scope>
    <source>
        <strain evidence="2">CBS 990.96</strain>
    </source>
</reference>
<evidence type="ECO:0000256" key="1">
    <source>
        <dbReference type="SAM" id="SignalP"/>
    </source>
</evidence>
<accession>A0AAN6YQ40</accession>
<evidence type="ECO:0000313" key="2">
    <source>
        <dbReference type="EMBL" id="KAK4222403.1"/>
    </source>
</evidence>
<evidence type="ECO:0000313" key="3">
    <source>
        <dbReference type="Proteomes" id="UP001301958"/>
    </source>
</evidence>
<comment type="caution">
    <text evidence="2">The sequence shown here is derived from an EMBL/GenBank/DDBJ whole genome shotgun (WGS) entry which is preliminary data.</text>
</comment>
<protein>
    <recommendedName>
        <fullName evidence="4">Secreted protein</fullName>
    </recommendedName>
</protein>
<keyword evidence="1" id="KW-0732">Signal</keyword>
<gene>
    <name evidence="2" type="ORF">QBC38DRAFT_82801</name>
</gene>
<proteinExistence type="predicted"/>
<dbReference type="EMBL" id="MU865474">
    <property type="protein sequence ID" value="KAK4222403.1"/>
    <property type="molecule type" value="Genomic_DNA"/>
</dbReference>
<name>A0AAN6YQ40_9PEZI</name>
<feature type="signal peptide" evidence="1">
    <location>
        <begin position="1"/>
        <end position="16"/>
    </location>
</feature>
<dbReference type="Proteomes" id="UP001301958">
    <property type="component" value="Unassembled WGS sequence"/>
</dbReference>